<evidence type="ECO:0000313" key="3">
    <source>
        <dbReference type="EMBL" id="KOX90602.1"/>
    </source>
</evidence>
<proteinExistence type="predicted"/>
<dbReference type="Proteomes" id="UP000037685">
    <property type="component" value="Unassembled WGS sequence"/>
</dbReference>
<feature type="coiled-coil region" evidence="1">
    <location>
        <begin position="35"/>
        <end position="62"/>
    </location>
</feature>
<dbReference type="AlphaFoldDB" id="A0A0M9AF11"/>
<evidence type="ECO:0000313" key="4">
    <source>
        <dbReference type="Proteomes" id="UP000037685"/>
    </source>
</evidence>
<dbReference type="RefSeq" id="WP_053768126.1">
    <property type="nucleotide sequence ID" value="NZ_LHCI01000106.1"/>
</dbReference>
<gene>
    <name evidence="3" type="ORF">BVI061214_01796</name>
</gene>
<reference evidence="3 4" key="1">
    <citation type="submission" date="2015-07" db="EMBL/GenBank/DDBJ databases">
        <authorList>
            <person name="Noorani M."/>
        </authorList>
    </citation>
    <scope>NUCLEOTIDE SEQUENCE [LARGE SCALE GENOMIC DNA]</scope>
    <source>
        <strain evidence="4">ATCC 25104 / DSM 625 / JCM 10724 / NBRC 103206 / NCIMB 11243 / YT-1</strain>
    </source>
</reference>
<keyword evidence="2" id="KW-0472">Membrane</keyword>
<feature type="transmembrane region" description="Helical" evidence="2">
    <location>
        <begin position="84"/>
        <end position="102"/>
    </location>
</feature>
<keyword evidence="1" id="KW-0175">Coiled coil</keyword>
<sequence>MRRAWGWILALVLVLLLAWAGYGAYQAYRGLASRVSALEAQVQAQGETLKALSERLGKVEEEVSKTPAPPISLPEAPEVSGGAAWPYVVGLLLVLLLAYLLLRFLRTPGKGAKEEAPPPSGEGQA</sequence>
<comment type="caution">
    <text evidence="3">The sequence shown here is derived from an EMBL/GenBank/DDBJ whole genome shotgun (WGS) entry which is preliminary data.</text>
</comment>
<evidence type="ECO:0000256" key="2">
    <source>
        <dbReference type="SAM" id="Phobius"/>
    </source>
</evidence>
<organism evidence="3 4">
    <name type="scientific">Thermus aquaticus</name>
    <dbReference type="NCBI Taxonomy" id="271"/>
    <lineage>
        <taxon>Bacteria</taxon>
        <taxon>Thermotogati</taxon>
        <taxon>Deinococcota</taxon>
        <taxon>Deinococci</taxon>
        <taxon>Thermales</taxon>
        <taxon>Thermaceae</taxon>
        <taxon>Thermus</taxon>
    </lineage>
</organism>
<protein>
    <submittedName>
        <fullName evidence="3">Uncharacterized protein</fullName>
    </submittedName>
</protein>
<name>A0A0M9AF11_THEAQ</name>
<dbReference type="EMBL" id="LHCI01000106">
    <property type="protein sequence ID" value="KOX90602.1"/>
    <property type="molecule type" value="Genomic_DNA"/>
</dbReference>
<dbReference type="PATRIC" id="fig|271.14.peg.1865"/>
<keyword evidence="2" id="KW-0812">Transmembrane</keyword>
<accession>A0A0M9AF11</accession>
<keyword evidence="2" id="KW-1133">Transmembrane helix</keyword>
<evidence type="ECO:0000256" key="1">
    <source>
        <dbReference type="SAM" id="Coils"/>
    </source>
</evidence>